<keyword evidence="1" id="KW-0472">Membrane</keyword>
<keyword evidence="1" id="KW-0812">Transmembrane</keyword>
<reference evidence="3 4" key="2">
    <citation type="journal article" date="2017" name="Front. Plant Sci.">
        <title>Gene Classification and Mining of Molecular Markers Useful in Red Clover (Trifolium pratense) Breeding.</title>
        <authorList>
            <person name="Istvanek J."/>
            <person name="Dluhosova J."/>
            <person name="Dluhos P."/>
            <person name="Patkova L."/>
            <person name="Nedelnik J."/>
            <person name="Repkova J."/>
        </authorList>
    </citation>
    <scope>NUCLEOTIDE SEQUENCE [LARGE SCALE GENOMIC DNA]</scope>
    <source>
        <strain evidence="4">cv. Tatra</strain>
        <tissue evidence="3">Young leaves</tissue>
    </source>
</reference>
<dbReference type="AlphaFoldDB" id="A0A2K3MT07"/>
<evidence type="ECO:0000313" key="4">
    <source>
        <dbReference type="Proteomes" id="UP000236291"/>
    </source>
</evidence>
<proteinExistence type="predicted"/>
<gene>
    <name evidence="3" type="ORF">L195_g017136</name>
</gene>
<protein>
    <submittedName>
        <fullName evidence="3">Uncharacterized protein</fullName>
    </submittedName>
</protein>
<evidence type="ECO:0000313" key="3">
    <source>
        <dbReference type="EMBL" id="PNX93971.1"/>
    </source>
</evidence>
<sequence length="91" mass="10193">MFKILLTLLLISSALFDSAAPEGEAPAPASPNLNPFFRFFNNRWVVTALCVFDSVSLTFGTLLIIWWLVGYWKRARGNARVASEEVEEAEV</sequence>
<feature type="chain" id="PRO_5014451873" evidence="2">
    <location>
        <begin position="22"/>
        <end position="91"/>
    </location>
</feature>
<evidence type="ECO:0000256" key="2">
    <source>
        <dbReference type="SAM" id="SignalP"/>
    </source>
</evidence>
<feature type="transmembrane region" description="Helical" evidence="1">
    <location>
        <begin position="45"/>
        <end position="69"/>
    </location>
</feature>
<evidence type="ECO:0000256" key="1">
    <source>
        <dbReference type="SAM" id="Phobius"/>
    </source>
</evidence>
<accession>A0A2K3MT07</accession>
<organism evidence="3 4">
    <name type="scientific">Trifolium pratense</name>
    <name type="common">Red clover</name>
    <dbReference type="NCBI Taxonomy" id="57577"/>
    <lineage>
        <taxon>Eukaryota</taxon>
        <taxon>Viridiplantae</taxon>
        <taxon>Streptophyta</taxon>
        <taxon>Embryophyta</taxon>
        <taxon>Tracheophyta</taxon>
        <taxon>Spermatophyta</taxon>
        <taxon>Magnoliopsida</taxon>
        <taxon>eudicotyledons</taxon>
        <taxon>Gunneridae</taxon>
        <taxon>Pentapetalae</taxon>
        <taxon>rosids</taxon>
        <taxon>fabids</taxon>
        <taxon>Fabales</taxon>
        <taxon>Fabaceae</taxon>
        <taxon>Papilionoideae</taxon>
        <taxon>50 kb inversion clade</taxon>
        <taxon>NPAAA clade</taxon>
        <taxon>Hologalegina</taxon>
        <taxon>IRL clade</taxon>
        <taxon>Trifolieae</taxon>
        <taxon>Trifolium</taxon>
    </lineage>
</organism>
<name>A0A2K3MT07_TRIPR</name>
<comment type="caution">
    <text evidence="3">The sequence shown here is derived from an EMBL/GenBank/DDBJ whole genome shotgun (WGS) entry which is preliminary data.</text>
</comment>
<keyword evidence="1" id="KW-1133">Transmembrane helix</keyword>
<dbReference type="Proteomes" id="UP000236291">
    <property type="component" value="Unassembled WGS sequence"/>
</dbReference>
<reference evidence="3 4" key="1">
    <citation type="journal article" date="2014" name="Am. J. Bot.">
        <title>Genome assembly and annotation for red clover (Trifolium pratense; Fabaceae).</title>
        <authorList>
            <person name="Istvanek J."/>
            <person name="Jaros M."/>
            <person name="Krenek A."/>
            <person name="Repkova J."/>
        </authorList>
    </citation>
    <scope>NUCLEOTIDE SEQUENCE [LARGE SCALE GENOMIC DNA]</scope>
    <source>
        <strain evidence="4">cv. Tatra</strain>
        <tissue evidence="3">Young leaves</tissue>
    </source>
</reference>
<keyword evidence="2" id="KW-0732">Signal</keyword>
<feature type="signal peptide" evidence="2">
    <location>
        <begin position="1"/>
        <end position="21"/>
    </location>
</feature>
<dbReference type="EMBL" id="ASHM01012010">
    <property type="protein sequence ID" value="PNX93971.1"/>
    <property type="molecule type" value="Genomic_DNA"/>
</dbReference>